<keyword evidence="3" id="KW-1185">Reference proteome</keyword>
<gene>
    <name evidence="2" type="ORF">SAMN05421538_105148</name>
</gene>
<dbReference type="InterPro" id="IPR008620">
    <property type="entry name" value="FixH"/>
</dbReference>
<dbReference type="EMBL" id="FNAH01000005">
    <property type="protein sequence ID" value="SDE28395.1"/>
    <property type="molecule type" value="Genomic_DNA"/>
</dbReference>
<dbReference type="Proteomes" id="UP000199344">
    <property type="component" value="Unassembled WGS sequence"/>
</dbReference>
<feature type="transmembrane region" description="Helical" evidence="1">
    <location>
        <begin position="44"/>
        <end position="65"/>
    </location>
</feature>
<protein>
    <submittedName>
        <fullName evidence="2">Nitrogen fixation protein FixH</fullName>
    </submittedName>
</protein>
<dbReference type="Pfam" id="PF05751">
    <property type="entry name" value="FixH"/>
    <property type="match status" value="1"/>
</dbReference>
<dbReference type="RefSeq" id="WP_342705164.1">
    <property type="nucleotide sequence ID" value="NZ_FNAH01000005.1"/>
</dbReference>
<accession>A0A1G7BQD2</accession>
<sequence length="187" mass="19846">MKLVSQIPPGVASLILVVLVALLFLAPFLLFLRRRALGATAMLGLVLSLFGVVIAANLTMAVTALRSFPGLEVANSYVASQQFDRARAAQQALGWQVAPVYDGQALTLAIRDAQGLPAALSDLSVTIGRPTQSRDDRSLEMRGAGGVWRAEVDLPPGAWVLHVAARAPDGTDFRQRLSGFPGSMVAR</sequence>
<evidence type="ECO:0000313" key="2">
    <source>
        <dbReference type="EMBL" id="SDE28395.1"/>
    </source>
</evidence>
<name>A0A1G7BQD2_9RHOB</name>
<evidence type="ECO:0000256" key="1">
    <source>
        <dbReference type="SAM" id="Phobius"/>
    </source>
</evidence>
<keyword evidence="1" id="KW-1133">Transmembrane helix</keyword>
<evidence type="ECO:0000313" key="3">
    <source>
        <dbReference type="Proteomes" id="UP000199344"/>
    </source>
</evidence>
<dbReference type="AlphaFoldDB" id="A0A1G7BQD2"/>
<dbReference type="STRING" id="591205.SAMN05421538_105148"/>
<proteinExistence type="predicted"/>
<organism evidence="2 3">
    <name type="scientific">Paracoccus isoporae</name>
    <dbReference type="NCBI Taxonomy" id="591205"/>
    <lineage>
        <taxon>Bacteria</taxon>
        <taxon>Pseudomonadati</taxon>
        <taxon>Pseudomonadota</taxon>
        <taxon>Alphaproteobacteria</taxon>
        <taxon>Rhodobacterales</taxon>
        <taxon>Paracoccaceae</taxon>
        <taxon>Paracoccus</taxon>
    </lineage>
</organism>
<feature type="transmembrane region" description="Helical" evidence="1">
    <location>
        <begin position="12"/>
        <end position="32"/>
    </location>
</feature>
<reference evidence="2 3" key="1">
    <citation type="submission" date="2016-10" db="EMBL/GenBank/DDBJ databases">
        <authorList>
            <person name="de Groot N.N."/>
        </authorList>
    </citation>
    <scope>NUCLEOTIDE SEQUENCE [LARGE SCALE GENOMIC DNA]</scope>
    <source>
        <strain evidence="2 3">DSM 22220</strain>
    </source>
</reference>
<keyword evidence="1" id="KW-0812">Transmembrane</keyword>
<keyword evidence="1" id="KW-0472">Membrane</keyword>